<evidence type="ECO:0000313" key="2">
    <source>
        <dbReference type="EMBL" id="GAE89744.1"/>
    </source>
</evidence>
<feature type="transmembrane region" description="Helical" evidence="1">
    <location>
        <begin position="35"/>
        <end position="54"/>
    </location>
</feature>
<keyword evidence="1" id="KW-0812">Transmembrane</keyword>
<sequence>MLNTEEEVTTGSVLGLLSKVFTGVEVPVTAGVDTVLAILAIVTSVFSLFSSGFLKK</sequence>
<dbReference type="Proteomes" id="UP000019109">
    <property type="component" value="Unassembled WGS sequence"/>
</dbReference>
<protein>
    <submittedName>
        <fullName evidence="2">Uncharacterized protein</fullName>
    </submittedName>
</protein>
<proteinExistence type="predicted"/>
<gene>
    <name evidence="2" type="ORF">JCM21531_3300</name>
</gene>
<organism evidence="2 3">
    <name type="scientific">Acetivibrio straminisolvens JCM 21531</name>
    <dbReference type="NCBI Taxonomy" id="1294263"/>
    <lineage>
        <taxon>Bacteria</taxon>
        <taxon>Bacillati</taxon>
        <taxon>Bacillota</taxon>
        <taxon>Clostridia</taxon>
        <taxon>Eubacteriales</taxon>
        <taxon>Oscillospiraceae</taxon>
        <taxon>Acetivibrio</taxon>
    </lineage>
</organism>
<accession>W4VAG8</accession>
<name>W4VAG8_9FIRM</name>
<keyword evidence="1" id="KW-1133">Transmembrane helix</keyword>
<reference evidence="2" key="1">
    <citation type="journal article" date="2014" name="Genome Announc.">
        <title>Draft Genome Sequence of Clostridium straminisolvens Strain JCM 21531T, Isolated from a Cellulose-Degrading Bacterial Community.</title>
        <authorList>
            <person name="Yuki M."/>
            <person name="Oshima K."/>
            <person name="Suda W."/>
            <person name="Sakamoto M."/>
            <person name="Kitamura K."/>
            <person name="Iida T."/>
            <person name="Hattori M."/>
            <person name="Ohkuma M."/>
        </authorList>
    </citation>
    <scope>NUCLEOTIDE SEQUENCE [LARGE SCALE GENOMIC DNA]</scope>
    <source>
        <strain evidence="2">JCM 21531</strain>
    </source>
</reference>
<keyword evidence="3" id="KW-1185">Reference proteome</keyword>
<dbReference type="EMBL" id="BAVR01000044">
    <property type="protein sequence ID" value="GAE89744.1"/>
    <property type="molecule type" value="Genomic_DNA"/>
</dbReference>
<comment type="caution">
    <text evidence="2">The sequence shown here is derived from an EMBL/GenBank/DDBJ whole genome shotgun (WGS) entry which is preliminary data.</text>
</comment>
<keyword evidence="1" id="KW-0472">Membrane</keyword>
<dbReference type="AlphaFoldDB" id="W4VAG8"/>
<evidence type="ECO:0000313" key="3">
    <source>
        <dbReference type="Proteomes" id="UP000019109"/>
    </source>
</evidence>
<evidence type="ECO:0000256" key="1">
    <source>
        <dbReference type="SAM" id="Phobius"/>
    </source>
</evidence>